<accession>X1V0A7</accession>
<name>X1V0A7_9ZZZZ</name>
<dbReference type="AlphaFoldDB" id="X1V0A7"/>
<evidence type="ECO:0000256" key="1">
    <source>
        <dbReference type="SAM" id="Phobius"/>
    </source>
</evidence>
<keyword evidence="1" id="KW-0472">Membrane</keyword>
<gene>
    <name evidence="2" type="ORF">S12H4_48622</name>
</gene>
<keyword evidence="1" id="KW-1133">Transmembrane helix</keyword>
<comment type="caution">
    <text evidence="2">The sequence shown here is derived from an EMBL/GenBank/DDBJ whole genome shotgun (WGS) entry which is preliminary data.</text>
</comment>
<sequence>MAMSLLSGVKGDIGVLEHHIHSRWRVYPQNISNTVELTANASANVFGSWALVIPINTVLFVFDVIGLIVEAVSAATHYHIQLGYNPVNAEPGENMEMGGEKTKNCHSTYR</sequence>
<proteinExistence type="predicted"/>
<reference evidence="2" key="1">
    <citation type="journal article" date="2014" name="Front. Microbiol.">
        <title>High frequency of phylogenetically diverse reductive dehalogenase-homologous genes in deep subseafloor sedimentary metagenomes.</title>
        <authorList>
            <person name="Kawai M."/>
            <person name="Futagami T."/>
            <person name="Toyoda A."/>
            <person name="Takaki Y."/>
            <person name="Nishi S."/>
            <person name="Hori S."/>
            <person name="Arai W."/>
            <person name="Tsubouchi T."/>
            <person name="Morono Y."/>
            <person name="Uchiyama I."/>
            <person name="Ito T."/>
            <person name="Fujiyama A."/>
            <person name="Inagaki F."/>
            <person name="Takami H."/>
        </authorList>
    </citation>
    <scope>NUCLEOTIDE SEQUENCE</scope>
    <source>
        <strain evidence="2">Expedition CK06-06</strain>
    </source>
</reference>
<feature type="transmembrane region" description="Helical" evidence="1">
    <location>
        <begin position="46"/>
        <end position="69"/>
    </location>
</feature>
<protein>
    <submittedName>
        <fullName evidence="2">Uncharacterized protein</fullName>
    </submittedName>
</protein>
<evidence type="ECO:0000313" key="2">
    <source>
        <dbReference type="EMBL" id="GAJ05591.1"/>
    </source>
</evidence>
<dbReference type="EMBL" id="BARW01030407">
    <property type="protein sequence ID" value="GAJ05591.1"/>
    <property type="molecule type" value="Genomic_DNA"/>
</dbReference>
<organism evidence="2">
    <name type="scientific">marine sediment metagenome</name>
    <dbReference type="NCBI Taxonomy" id="412755"/>
    <lineage>
        <taxon>unclassified sequences</taxon>
        <taxon>metagenomes</taxon>
        <taxon>ecological metagenomes</taxon>
    </lineage>
</organism>
<keyword evidence="1" id="KW-0812">Transmembrane</keyword>